<reference evidence="3" key="1">
    <citation type="journal article" date="2019" name="Int. J. Syst. Evol. Microbiol.">
        <title>The Global Catalogue of Microorganisms (GCM) 10K type strain sequencing project: providing services to taxonomists for standard genome sequencing and annotation.</title>
        <authorList>
            <consortium name="The Broad Institute Genomics Platform"/>
            <consortium name="The Broad Institute Genome Sequencing Center for Infectious Disease"/>
            <person name="Wu L."/>
            <person name="Ma J."/>
        </authorList>
    </citation>
    <scope>NUCLEOTIDE SEQUENCE [LARGE SCALE GENOMIC DNA]</scope>
    <source>
        <strain evidence="3">CGMCC 4.7144</strain>
    </source>
</reference>
<dbReference type="EMBL" id="JBHSQS010000003">
    <property type="protein sequence ID" value="MFC5922819.1"/>
    <property type="molecule type" value="Genomic_DNA"/>
</dbReference>
<protein>
    <submittedName>
        <fullName evidence="2">Uncharacterized protein</fullName>
    </submittedName>
</protein>
<keyword evidence="3" id="KW-1185">Reference proteome</keyword>
<proteinExistence type="predicted"/>
<feature type="compositionally biased region" description="Basic and acidic residues" evidence="1">
    <location>
        <begin position="412"/>
        <end position="423"/>
    </location>
</feature>
<evidence type="ECO:0000313" key="2">
    <source>
        <dbReference type="EMBL" id="MFC5922819.1"/>
    </source>
</evidence>
<sequence>MIVTATPTWRPFHDEPMFTDDLLHGVDDIPEASRAAVITYLEQVAHVRRAPLHTTTAFNALHFGFDPQTRGYQAAVLDPELFVRLDTGTVALPVLPVGTFVRIERGQQSLWAEVVARFGAHDETHSDGWVPAHLSGAPATLDAMGCRPERVILDPEAFGAPLTARERVELRRLRQRGVLLDDRGHLTGKVCYPNPKVADLDDTALYAHHLLTAGKPLLVGGPLGGLLIDPHDDDTLAMALQTALDTIDKLLDQTPHLRRWGAYATPAERYERRRDRPGLLGGADLDDVAHAATRATLEPRFTGVWPLLAGWVDSAKVTDPEQVDVDPLELTAAAEAVAHVNLAIADVATSAVDGLLVDGVHLRIDDRWQAAGVWLAQPEPVQTDVRGVDPLRPLALGYHESLPSSSFASDTPPDRDLSDRQPDDGTAGRPDGADTDAAADGKGRDTGEDTPTGGDQVRQETRPDDADPDAADIDLPDGSADDAVEDAIVVEHLHDSLVVYTVALRPAHLDGDALPLPDHVDDLLADGTLVIELHHDGDNLDDDERIQQVERSDGELSGFAWPLSFYPGIKVTVAVARGARRLSAATTLLTKPLLYGAAFRWAADVKILAAALGIDLPDVGPQTPEQTVPRAANPNVPARHQGIGPLRKLIVTALRRHGAAGSFGARRLTGPQLFTALFGPDLSNPALMWQVIYTCDRLVDAGKLTCEPNQGRPDKPGSGGPDTFVWWPNDAARRQAQGHTDQQRRVALRGKVHEHWVPPGTRALPGGYQASDEARSAYAEFVRKVRGPKADTRLPTGYTFVRGHTRGSEPGSSWLRLT</sequence>
<evidence type="ECO:0000256" key="1">
    <source>
        <dbReference type="SAM" id="MobiDB-lite"/>
    </source>
</evidence>
<feature type="compositionally biased region" description="Low complexity" evidence="1">
    <location>
        <begin position="424"/>
        <end position="438"/>
    </location>
</feature>
<organism evidence="2 3">
    <name type="scientific">Micromonospora vulcania</name>
    <dbReference type="NCBI Taxonomy" id="1441873"/>
    <lineage>
        <taxon>Bacteria</taxon>
        <taxon>Bacillati</taxon>
        <taxon>Actinomycetota</taxon>
        <taxon>Actinomycetes</taxon>
        <taxon>Micromonosporales</taxon>
        <taxon>Micromonosporaceae</taxon>
        <taxon>Micromonospora</taxon>
    </lineage>
</organism>
<dbReference type="Proteomes" id="UP001596226">
    <property type="component" value="Unassembled WGS sequence"/>
</dbReference>
<comment type="caution">
    <text evidence="2">The sequence shown here is derived from an EMBL/GenBank/DDBJ whole genome shotgun (WGS) entry which is preliminary data.</text>
</comment>
<feature type="compositionally biased region" description="Acidic residues" evidence="1">
    <location>
        <begin position="466"/>
        <end position="479"/>
    </location>
</feature>
<gene>
    <name evidence="2" type="ORF">ACFQGL_05620</name>
</gene>
<dbReference type="RefSeq" id="WP_377506379.1">
    <property type="nucleotide sequence ID" value="NZ_JBHSQS010000003.1"/>
</dbReference>
<evidence type="ECO:0000313" key="3">
    <source>
        <dbReference type="Proteomes" id="UP001596226"/>
    </source>
</evidence>
<feature type="region of interest" description="Disordered" evidence="1">
    <location>
        <begin position="401"/>
        <end position="479"/>
    </location>
</feature>
<accession>A0ABW1GZH9</accession>
<name>A0ABW1GZH9_9ACTN</name>